<keyword evidence="3" id="KW-1185">Reference proteome</keyword>
<protein>
    <recommendedName>
        <fullName evidence="1">Reverse transcriptase/retrotransposon-derived protein RNase H-like domain-containing protein</fullName>
    </recommendedName>
</protein>
<reference evidence="2 3" key="1">
    <citation type="submission" date="2024-05" db="EMBL/GenBank/DDBJ databases">
        <title>Genome sequencing and assembly of Indian major carp, Cirrhinus mrigala (Hamilton, 1822).</title>
        <authorList>
            <person name="Mohindra V."/>
            <person name="Chowdhury L.M."/>
            <person name="Lal K."/>
            <person name="Jena J.K."/>
        </authorList>
    </citation>
    <scope>NUCLEOTIDE SEQUENCE [LARGE SCALE GENOMIC DNA]</scope>
    <source>
        <strain evidence="2">CM1030</strain>
        <tissue evidence="2">Blood</tissue>
    </source>
</reference>
<dbReference type="Proteomes" id="UP001529510">
    <property type="component" value="Unassembled WGS sequence"/>
</dbReference>
<evidence type="ECO:0000313" key="2">
    <source>
        <dbReference type="EMBL" id="KAL0177089.1"/>
    </source>
</evidence>
<sequence>YHINHKGVKMDTLNVQAVTEWPQPTTVKELQRFLGFANFYRRFIRNYSTVAAPLTSLLKGKPNKLRWAEKASRSFISLKEKFTSAPILKHLYFSIDFIVEVDTSDCGTGAVLSQRHGQPGKLHPCAFFFRKLTSA</sequence>
<evidence type="ECO:0000313" key="3">
    <source>
        <dbReference type="Proteomes" id="UP001529510"/>
    </source>
</evidence>
<evidence type="ECO:0000259" key="1">
    <source>
        <dbReference type="Pfam" id="PF17919"/>
    </source>
</evidence>
<proteinExistence type="predicted"/>
<name>A0ABD0PSR2_CIRMR</name>
<dbReference type="SUPFAM" id="SSF56672">
    <property type="entry name" value="DNA/RNA polymerases"/>
    <property type="match status" value="1"/>
</dbReference>
<comment type="caution">
    <text evidence="2">The sequence shown here is derived from an EMBL/GenBank/DDBJ whole genome shotgun (WGS) entry which is preliminary data.</text>
</comment>
<organism evidence="2 3">
    <name type="scientific">Cirrhinus mrigala</name>
    <name type="common">Mrigala</name>
    <dbReference type="NCBI Taxonomy" id="683832"/>
    <lineage>
        <taxon>Eukaryota</taxon>
        <taxon>Metazoa</taxon>
        <taxon>Chordata</taxon>
        <taxon>Craniata</taxon>
        <taxon>Vertebrata</taxon>
        <taxon>Euteleostomi</taxon>
        <taxon>Actinopterygii</taxon>
        <taxon>Neopterygii</taxon>
        <taxon>Teleostei</taxon>
        <taxon>Ostariophysi</taxon>
        <taxon>Cypriniformes</taxon>
        <taxon>Cyprinidae</taxon>
        <taxon>Labeoninae</taxon>
        <taxon>Labeonini</taxon>
        <taxon>Cirrhinus</taxon>
    </lineage>
</organism>
<dbReference type="Gene3D" id="3.30.70.270">
    <property type="match status" value="1"/>
</dbReference>
<dbReference type="InterPro" id="IPR051320">
    <property type="entry name" value="Viral_Replic_Matur_Polypro"/>
</dbReference>
<accession>A0ABD0PSR2</accession>
<dbReference type="InterPro" id="IPR041577">
    <property type="entry name" value="RT_RNaseH_2"/>
</dbReference>
<dbReference type="InterPro" id="IPR043502">
    <property type="entry name" value="DNA/RNA_pol_sf"/>
</dbReference>
<dbReference type="EMBL" id="JAMKFB020000013">
    <property type="protein sequence ID" value="KAL0177089.1"/>
    <property type="molecule type" value="Genomic_DNA"/>
</dbReference>
<dbReference type="InterPro" id="IPR043128">
    <property type="entry name" value="Rev_trsase/Diguanyl_cyclase"/>
</dbReference>
<dbReference type="PANTHER" id="PTHR33064:SF37">
    <property type="entry name" value="RIBONUCLEASE H"/>
    <property type="match status" value="1"/>
</dbReference>
<gene>
    <name evidence="2" type="ORF">M9458_025983</name>
</gene>
<feature type="domain" description="Reverse transcriptase/retrotransposon-derived protein RNase H-like" evidence="1">
    <location>
        <begin position="67"/>
        <end position="135"/>
    </location>
</feature>
<dbReference type="AlphaFoldDB" id="A0ABD0PSR2"/>
<dbReference type="PANTHER" id="PTHR33064">
    <property type="entry name" value="POL PROTEIN"/>
    <property type="match status" value="1"/>
</dbReference>
<dbReference type="FunFam" id="3.30.70.270:FF:000020">
    <property type="entry name" value="Transposon Tf2-6 polyprotein-like Protein"/>
    <property type="match status" value="1"/>
</dbReference>
<dbReference type="Pfam" id="PF17919">
    <property type="entry name" value="RT_RNaseH_2"/>
    <property type="match status" value="1"/>
</dbReference>
<feature type="non-terminal residue" evidence="2">
    <location>
        <position position="1"/>
    </location>
</feature>